<name>A0A3B6D5F7_WHEAT</name>
<dbReference type="Gramene" id="TraesCS2D02G046400.1">
    <property type="protein sequence ID" value="TraesCS2D02G046400.1"/>
    <property type="gene ID" value="TraesCS2D02G046400"/>
</dbReference>
<dbReference type="Gramene" id="TraesJUL2D03G01099060.1">
    <property type="protein sequence ID" value="TraesJUL2D03G01099060.1"/>
    <property type="gene ID" value="TraesJUL2D03G01099060"/>
</dbReference>
<dbReference type="PANTHER" id="PTHR33165:SF33">
    <property type="entry name" value="DUF295 DOMAIN-CONTAINING PROTEIN"/>
    <property type="match status" value="1"/>
</dbReference>
<evidence type="ECO:0000313" key="3">
    <source>
        <dbReference type="Proteomes" id="UP000019116"/>
    </source>
</evidence>
<proteinExistence type="predicted"/>
<evidence type="ECO:0000313" key="2">
    <source>
        <dbReference type="EnsemblPlants" id="TraesCS2D02G046400.1"/>
    </source>
</evidence>
<dbReference type="Gramene" id="TraesCS2D03G0084500.1">
    <property type="protein sequence ID" value="TraesCS2D03G0084500.1.CDS"/>
    <property type="gene ID" value="TraesCS2D03G0084500"/>
</dbReference>
<feature type="domain" description="KIB1-4 beta-propeller" evidence="1">
    <location>
        <begin position="104"/>
        <end position="331"/>
    </location>
</feature>
<organism evidence="2">
    <name type="scientific">Triticum aestivum</name>
    <name type="common">Wheat</name>
    <dbReference type="NCBI Taxonomy" id="4565"/>
    <lineage>
        <taxon>Eukaryota</taxon>
        <taxon>Viridiplantae</taxon>
        <taxon>Streptophyta</taxon>
        <taxon>Embryophyta</taxon>
        <taxon>Tracheophyta</taxon>
        <taxon>Spermatophyta</taxon>
        <taxon>Magnoliopsida</taxon>
        <taxon>Liliopsida</taxon>
        <taxon>Poales</taxon>
        <taxon>Poaceae</taxon>
        <taxon>BOP clade</taxon>
        <taxon>Pooideae</taxon>
        <taxon>Triticodae</taxon>
        <taxon>Triticeae</taxon>
        <taxon>Triticinae</taxon>
        <taxon>Triticum</taxon>
    </lineage>
</organism>
<dbReference type="OrthoDB" id="663602at2759"/>
<dbReference type="Gramene" id="TraesSTA2D03G01081750.1">
    <property type="protein sequence ID" value="TraesSTA2D03G01081750.1"/>
    <property type="gene ID" value="TraesSTA2D03G01081750"/>
</dbReference>
<dbReference type="Gramene" id="TraesPARA_EIv1.0_0634190.1">
    <property type="protein sequence ID" value="TraesPARA_EIv1.0_0634190.1.CDS"/>
    <property type="gene ID" value="TraesPARA_EIv1.0_0634190"/>
</dbReference>
<dbReference type="Gramene" id="TraesLDM2D03G01094710.1">
    <property type="protein sequence ID" value="TraesLDM2D03G01094710.1"/>
    <property type="gene ID" value="TraesLDM2D03G01094710"/>
</dbReference>
<dbReference type="Gramene" id="TraesWEE_scaffold_039996_01G000200.1">
    <property type="protein sequence ID" value="TraesWEE_scaffold_039996_01G000200.1"/>
    <property type="gene ID" value="TraesWEE_scaffold_039996_01G000200"/>
</dbReference>
<accession>A0A3B6D5F7</accession>
<keyword evidence="3" id="KW-1185">Reference proteome</keyword>
<dbReference type="PANTHER" id="PTHR33165">
    <property type="entry name" value="F-BOX DOMAIN CONTAINING PROTEIN-LIKE-RELATED"/>
    <property type="match status" value="1"/>
</dbReference>
<evidence type="ECO:0000259" key="1">
    <source>
        <dbReference type="Pfam" id="PF03478"/>
    </source>
</evidence>
<sequence length="339" mass="37807">MEPATGRPFYCFILGADASGHESIIPMTDERNWDDLPDELVSKVAELLLRSDVTDYIHLRDIKPWRGAAPKLVGMNPRFFPRHWKMLQIQGEEARFVNVLTGASMRLKIPRHYGQVLACAEGCLLFAAPSGRGAHKLRLCNPVTRAVADLPNLMTRVISQDFKAAGIIYDVDDGEAPTPTVVLLVAVSVWSIDMVLYARPGDAVWQWQFFAPNEDGELPLFQGKGSLSLGGNFYVPTRSGDVLKLELHPQPHFVYAATQQEVTNQASHLHLNLRSYLVPSVDAGMLLVVRRFEHIAGYIAVSNVVFEVNLAEGTLTLLQDHKDIGNRSIFLWWLTLGTH</sequence>
<dbReference type="EnsemblPlants" id="TraesCS2D02G046400.1">
    <property type="protein sequence ID" value="TraesCS2D02G046400.1"/>
    <property type="gene ID" value="TraesCS2D02G046400"/>
</dbReference>
<dbReference type="Proteomes" id="UP000019116">
    <property type="component" value="Chromosome 2D"/>
</dbReference>
<dbReference type="Pfam" id="PF03478">
    <property type="entry name" value="Beta-prop_KIB1-4"/>
    <property type="match status" value="1"/>
</dbReference>
<reference evidence="2" key="1">
    <citation type="submission" date="2018-08" db="EMBL/GenBank/DDBJ databases">
        <authorList>
            <person name="Rossello M."/>
        </authorList>
    </citation>
    <scope>NUCLEOTIDE SEQUENCE [LARGE SCALE GENOMIC DNA]</scope>
    <source>
        <strain evidence="2">cv. Chinese Spring</strain>
    </source>
</reference>
<dbReference type="Gramene" id="TraesNOR2D03G01108870.1">
    <property type="protein sequence ID" value="TraesNOR2D03G01108870.1"/>
    <property type="gene ID" value="TraesNOR2D03G01108870"/>
</dbReference>
<reference evidence="2" key="2">
    <citation type="submission" date="2018-10" db="UniProtKB">
        <authorList>
            <consortium name="EnsemblPlants"/>
        </authorList>
    </citation>
    <scope>IDENTIFICATION</scope>
</reference>
<dbReference type="InterPro" id="IPR005174">
    <property type="entry name" value="KIB1-4_b-propeller"/>
</dbReference>
<dbReference type="Gramene" id="TraesCAD_scaffold_003769_01G000600.1">
    <property type="protein sequence ID" value="TraesCAD_scaffold_003769_01G000600.1"/>
    <property type="gene ID" value="TraesCAD_scaffold_003769_01G000600"/>
</dbReference>
<dbReference type="AlphaFoldDB" id="A0A3B6D5F7"/>
<protein>
    <recommendedName>
        <fullName evidence="1">KIB1-4 beta-propeller domain-containing protein</fullName>
    </recommendedName>
</protein>
<dbReference type="Gramene" id="TraesCLE_scaffold_013634_01G000400.1">
    <property type="protein sequence ID" value="TraesCLE_scaffold_013634_01G000400.1"/>
    <property type="gene ID" value="TraesCLE_scaffold_013634_01G000400"/>
</dbReference>
<dbReference type="Gramene" id="TraesARI2D03G01109020.1">
    <property type="protein sequence ID" value="TraesARI2D03G01109020.1"/>
    <property type="gene ID" value="TraesARI2D03G01109020"/>
</dbReference>